<protein>
    <submittedName>
        <fullName evidence="1">Uncharacterized protein</fullName>
    </submittedName>
</protein>
<comment type="caution">
    <text evidence="1">The sequence shown here is derived from an EMBL/GenBank/DDBJ whole genome shotgun (WGS) entry which is preliminary data.</text>
</comment>
<evidence type="ECO:0000313" key="1">
    <source>
        <dbReference type="EMBL" id="SCU71610.1"/>
    </source>
</evidence>
<dbReference type="RefSeq" id="XP_067082244.1">
    <property type="nucleotide sequence ID" value="XM_067226143.1"/>
</dbReference>
<dbReference type="GeneID" id="92377131"/>
<name>A0A1G4IH99_TRYEQ</name>
<sequence>MLSRCFVVYRKAVAQFSARDFRPRQSIALTPENVTLMLKSKLHPNDRLLRQSTVGPGASRFLIVDRNQCVRGIYRPLLCLPYPMAGSSVLGVPVESYLQVVEQKLLSEENTTLIFVSHANGFSFTVYGIDGSLRLPLVHLKLPGERSVTAGKMSDRDMRPFVNTTNLMDDLAELVTDHYATSIHPCSSFFYLSGSDSVLSFSETKAAWRERGYADKLPLSFEDKRWVSLPDLAAQHRGVTPLYCTDFDGYKVVDERGLTTRVKLGRLELDS</sequence>
<dbReference type="Proteomes" id="UP000195570">
    <property type="component" value="Unassembled WGS sequence"/>
</dbReference>
<dbReference type="VEuPathDB" id="TriTrypDB:TEOVI_000319100"/>
<accession>A0A1G4IH99</accession>
<gene>
    <name evidence="1" type="ORF">TEOVI_000319100</name>
</gene>
<organism evidence="1 2">
    <name type="scientific">Trypanosoma equiperdum</name>
    <dbReference type="NCBI Taxonomy" id="5694"/>
    <lineage>
        <taxon>Eukaryota</taxon>
        <taxon>Discoba</taxon>
        <taxon>Euglenozoa</taxon>
        <taxon>Kinetoplastea</taxon>
        <taxon>Metakinetoplastina</taxon>
        <taxon>Trypanosomatida</taxon>
        <taxon>Trypanosomatidae</taxon>
        <taxon>Trypanosoma</taxon>
    </lineage>
</organism>
<dbReference type="EMBL" id="CZPT02001678">
    <property type="protein sequence ID" value="SCU71610.1"/>
    <property type="molecule type" value="Genomic_DNA"/>
</dbReference>
<dbReference type="AlphaFoldDB" id="A0A1G4IH99"/>
<keyword evidence="2" id="KW-1185">Reference proteome</keyword>
<evidence type="ECO:0000313" key="2">
    <source>
        <dbReference type="Proteomes" id="UP000195570"/>
    </source>
</evidence>
<reference evidence="1" key="1">
    <citation type="submission" date="2016-09" db="EMBL/GenBank/DDBJ databases">
        <authorList>
            <person name="Hebert L."/>
            <person name="Moumen B."/>
        </authorList>
    </citation>
    <scope>NUCLEOTIDE SEQUENCE [LARGE SCALE GENOMIC DNA]</scope>
    <source>
        <strain evidence="1">OVI</strain>
    </source>
</reference>
<proteinExistence type="predicted"/>